<organism evidence="6 7">
    <name type="scientific">Periconia digitata</name>
    <dbReference type="NCBI Taxonomy" id="1303443"/>
    <lineage>
        <taxon>Eukaryota</taxon>
        <taxon>Fungi</taxon>
        <taxon>Dikarya</taxon>
        <taxon>Ascomycota</taxon>
        <taxon>Pezizomycotina</taxon>
        <taxon>Dothideomycetes</taxon>
        <taxon>Pleosporomycetidae</taxon>
        <taxon>Pleosporales</taxon>
        <taxon>Massarineae</taxon>
        <taxon>Periconiaceae</taxon>
        <taxon>Periconia</taxon>
    </lineage>
</organism>
<accession>A0A9W4UDY2</accession>
<keyword evidence="7" id="KW-1185">Reference proteome</keyword>
<name>A0A9W4UDY2_9PLEO</name>
<dbReference type="EMBL" id="CAOQHR010000004">
    <property type="protein sequence ID" value="CAI6333252.1"/>
    <property type="molecule type" value="Genomic_DNA"/>
</dbReference>
<keyword evidence="4" id="KW-0378">Hydrolase</keyword>
<evidence type="ECO:0000313" key="7">
    <source>
        <dbReference type="Proteomes" id="UP001152607"/>
    </source>
</evidence>
<evidence type="ECO:0000256" key="2">
    <source>
        <dbReference type="ARBA" id="ARBA00008300"/>
    </source>
</evidence>
<dbReference type="InterPro" id="IPR019363">
    <property type="entry name" value="LDAH"/>
</dbReference>
<dbReference type="GO" id="GO:0016298">
    <property type="term" value="F:lipase activity"/>
    <property type="evidence" value="ECO:0007669"/>
    <property type="project" value="InterPro"/>
</dbReference>
<dbReference type="Pfam" id="PF10230">
    <property type="entry name" value="LIDHydrolase"/>
    <property type="match status" value="1"/>
</dbReference>
<reference evidence="6" key="1">
    <citation type="submission" date="2023-01" db="EMBL/GenBank/DDBJ databases">
        <authorList>
            <person name="Van Ghelder C."/>
            <person name="Rancurel C."/>
        </authorList>
    </citation>
    <scope>NUCLEOTIDE SEQUENCE</scope>
    <source>
        <strain evidence="6">CNCM I-4278</strain>
    </source>
</reference>
<dbReference type="SUPFAM" id="SSF53474">
    <property type="entry name" value="alpha/beta-Hydrolases"/>
    <property type="match status" value="1"/>
</dbReference>
<dbReference type="PANTHER" id="PTHR13390:SF0">
    <property type="entry name" value="LIPID DROPLET-ASSOCIATED HYDROLASE"/>
    <property type="match status" value="1"/>
</dbReference>
<gene>
    <name evidence="6" type="ORF">PDIGIT_LOCUS6290</name>
</gene>
<protein>
    <recommendedName>
        <fullName evidence="8">Lipid droplet-associated hydrolase</fullName>
    </recommendedName>
</protein>
<evidence type="ECO:0000256" key="5">
    <source>
        <dbReference type="SAM" id="MobiDB-lite"/>
    </source>
</evidence>
<dbReference type="GO" id="GO:0005811">
    <property type="term" value="C:lipid droplet"/>
    <property type="evidence" value="ECO:0007669"/>
    <property type="project" value="UniProtKB-SubCell"/>
</dbReference>
<dbReference type="OrthoDB" id="448051at2759"/>
<dbReference type="Gene3D" id="3.40.50.1820">
    <property type="entry name" value="alpha/beta hydrolase"/>
    <property type="match status" value="1"/>
</dbReference>
<keyword evidence="3" id="KW-0551">Lipid droplet</keyword>
<evidence type="ECO:0000313" key="6">
    <source>
        <dbReference type="EMBL" id="CAI6333252.1"/>
    </source>
</evidence>
<feature type="region of interest" description="Disordered" evidence="5">
    <location>
        <begin position="16"/>
        <end position="54"/>
    </location>
</feature>
<dbReference type="PANTHER" id="PTHR13390">
    <property type="entry name" value="LIPASE"/>
    <property type="match status" value="1"/>
</dbReference>
<comment type="similarity">
    <text evidence="2">Belongs to the AB hydrolase superfamily. LDAH family.</text>
</comment>
<proteinExistence type="inferred from homology"/>
<evidence type="ECO:0000256" key="3">
    <source>
        <dbReference type="ARBA" id="ARBA00022677"/>
    </source>
</evidence>
<dbReference type="AlphaFoldDB" id="A0A9W4UDY2"/>
<dbReference type="GO" id="GO:0019915">
    <property type="term" value="P:lipid storage"/>
    <property type="evidence" value="ECO:0007669"/>
    <property type="project" value="InterPro"/>
</dbReference>
<evidence type="ECO:0008006" key="8">
    <source>
        <dbReference type="Google" id="ProtNLM"/>
    </source>
</evidence>
<sequence>MGLATRLTWEGRGHYHHKIPSSLAPSSTSQRQQRNQNIREGKRGQKMPTPPPQSEIYLHQPFNSINKTLQPHRKTYVIYFVTGNPGLIEYYRTFLTHLYGALLSDSSSQNNAIRFHVYGRSFSGFEVDGSDAAEVAKHATTPPPYSLDEQIAHSEAAVEELVRHVREENVDDGEQDVRVILMGHSVGAYVLLEMTRRLREKAKKLGPRESVRVVGGVCLFPTVTHIALSDSGRKSSWLLNIRPFARIASVLAKLLTLPLPVAALTLLIRGVMRFPADAAHTTASFVKSASGVRQALHMARDEMLQITTDDWDEEIWGTAEQGQYEGLPSPILRFLFAKSDHWVANETRDELMKARGAVSGREGDVVEEWRPIMEIDEKEGWPHGFCIKHSIPVADRVFGYVRDIVEMDSQKH</sequence>
<dbReference type="Proteomes" id="UP001152607">
    <property type="component" value="Unassembled WGS sequence"/>
</dbReference>
<comment type="subcellular location">
    <subcellularLocation>
        <location evidence="1">Lipid droplet</location>
    </subcellularLocation>
</comment>
<evidence type="ECO:0000256" key="1">
    <source>
        <dbReference type="ARBA" id="ARBA00004502"/>
    </source>
</evidence>
<comment type="caution">
    <text evidence="6">The sequence shown here is derived from an EMBL/GenBank/DDBJ whole genome shotgun (WGS) entry which is preliminary data.</text>
</comment>
<evidence type="ECO:0000256" key="4">
    <source>
        <dbReference type="ARBA" id="ARBA00022801"/>
    </source>
</evidence>
<dbReference type="InterPro" id="IPR029058">
    <property type="entry name" value="AB_hydrolase_fold"/>
</dbReference>